<dbReference type="SUPFAM" id="SSF46785">
    <property type="entry name" value="Winged helix' DNA-binding domain"/>
    <property type="match status" value="1"/>
</dbReference>
<reference evidence="4" key="1">
    <citation type="journal article" date="2019" name="Int. J. Syst. Evol. Microbiol.">
        <title>The Global Catalogue of Microorganisms (GCM) 10K type strain sequencing project: providing services to taxonomists for standard genome sequencing and annotation.</title>
        <authorList>
            <consortium name="The Broad Institute Genomics Platform"/>
            <consortium name="The Broad Institute Genome Sequencing Center for Infectious Disease"/>
            <person name="Wu L."/>
            <person name="Ma J."/>
        </authorList>
    </citation>
    <scope>NUCLEOTIDE SEQUENCE [LARGE SCALE GENOMIC DNA]</scope>
    <source>
        <strain evidence="4">JCM 3369</strain>
    </source>
</reference>
<accession>A0ABV9DAT9</accession>
<dbReference type="EMBL" id="JBHSGF010000007">
    <property type="protein sequence ID" value="MFC4555787.1"/>
    <property type="molecule type" value="Genomic_DNA"/>
</dbReference>
<dbReference type="InterPro" id="IPR036390">
    <property type="entry name" value="WH_DNA-bd_sf"/>
</dbReference>
<evidence type="ECO:0000313" key="3">
    <source>
        <dbReference type="EMBL" id="MFC4555787.1"/>
    </source>
</evidence>
<evidence type="ECO:0000259" key="2">
    <source>
        <dbReference type="Pfam" id="PF12802"/>
    </source>
</evidence>
<dbReference type="RefSeq" id="WP_122824302.1">
    <property type="nucleotide sequence ID" value="NZ_CP033325.1"/>
</dbReference>
<comment type="similarity">
    <text evidence="1">Belongs to the ROK (NagC/XylR) family.</text>
</comment>
<organism evidence="3 4">
    <name type="scientific">Georgenia faecalis</name>
    <dbReference type="NCBI Taxonomy" id="2483799"/>
    <lineage>
        <taxon>Bacteria</taxon>
        <taxon>Bacillati</taxon>
        <taxon>Actinomycetota</taxon>
        <taxon>Actinomycetes</taxon>
        <taxon>Micrococcales</taxon>
        <taxon>Bogoriellaceae</taxon>
        <taxon>Georgenia</taxon>
    </lineage>
</organism>
<dbReference type="Pfam" id="PF12802">
    <property type="entry name" value="MarR_2"/>
    <property type="match status" value="1"/>
</dbReference>
<gene>
    <name evidence="3" type="ORF">ACFO3F_11065</name>
</gene>
<sequence length="408" mass="42663">MSHAASLATIATINENIVLSMLRRRPDGMSRVEIARETQLSAQTVSNVSRRLLERGLVREIGNRSPGGPGKPAVILQSDPDGAYAVGVHLDPGLITCVLLDFCGTPVAQSHHLPPPSGVARDTMDVITEAVGGLLKSSGRSLEDVLGIGVAAPGPIDTEEGALIRPRLAPGWAGLHLAQLLEEQFGRPSLLAKDVTAAVLAEHWVRPTTEHPHQAFLYWGAGVGVGLMLDGHVHEGASSNAGDVGHAIVDPDGPICECGRRGCFGELLRPFRMVLEGLRTGALPAPAGWDGGTDTGSALSAREVDQLFRMLWSAAELGNPAAVAVVERALRGAHLYVSNLVALLDVDQIVLGGPSWEPMRAIFLPALADLGTANGRTVHVRESAFGGEVAAVGAACLVFQSAFAPSGR</sequence>
<name>A0ABV9DAT9_9MICO</name>
<evidence type="ECO:0000256" key="1">
    <source>
        <dbReference type="ARBA" id="ARBA00006479"/>
    </source>
</evidence>
<proteinExistence type="inferred from homology"/>
<dbReference type="Gene3D" id="3.30.420.40">
    <property type="match status" value="2"/>
</dbReference>
<dbReference type="PANTHER" id="PTHR18964">
    <property type="entry name" value="ROK (REPRESSOR, ORF, KINASE) FAMILY"/>
    <property type="match status" value="1"/>
</dbReference>
<dbReference type="Pfam" id="PF00480">
    <property type="entry name" value="ROK"/>
    <property type="match status" value="1"/>
</dbReference>
<evidence type="ECO:0000313" key="4">
    <source>
        <dbReference type="Proteomes" id="UP001595955"/>
    </source>
</evidence>
<dbReference type="PANTHER" id="PTHR18964:SF149">
    <property type="entry name" value="BIFUNCTIONAL UDP-N-ACETYLGLUCOSAMINE 2-EPIMERASE_N-ACETYLMANNOSAMINE KINASE"/>
    <property type="match status" value="1"/>
</dbReference>
<feature type="domain" description="HTH marR-type" evidence="2">
    <location>
        <begin position="17"/>
        <end position="60"/>
    </location>
</feature>
<dbReference type="InterPro" id="IPR036388">
    <property type="entry name" value="WH-like_DNA-bd_sf"/>
</dbReference>
<dbReference type="SUPFAM" id="SSF53067">
    <property type="entry name" value="Actin-like ATPase domain"/>
    <property type="match status" value="1"/>
</dbReference>
<dbReference type="Gene3D" id="1.10.10.10">
    <property type="entry name" value="Winged helix-like DNA-binding domain superfamily/Winged helix DNA-binding domain"/>
    <property type="match status" value="1"/>
</dbReference>
<dbReference type="Proteomes" id="UP001595955">
    <property type="component" value="Unassembled WGS sequence"/>
</dbReference>
<protein>
    <submittedName>
        <fullName evidence="3">ROK family protein</fullName>
    </submittedName>
</protein>
<dbReference type="InterPro" id="IPR043129">
    <property type="entry name" value="ATPase_NBD"/>
</dbReference>
<keyword evidence="4" id="KW-1185">Reference proteome</keyword>
<comment type="caution">
    <text evidence="3">The sequence shown here is derived from an EMBL/GenBank/DDBJ whole genome shotgun (WGS) entry which is preliminary data.</text>
</comment>
<dbReference type="InterPro" id="IPR000600">
    <property type="entry name" value="ROK"/>
</dbReference>
<dbReference type="InterPro" id="IPR000835">
    <property type="entry name" value="HTH_MarR-typ"/>
</dbReference>